<organism evidence="2 3">
    <name type="scientific">Polyrhizophydium stewartii</name>
    <dbReference type="NCBI Taxonomy" id="2732419"/>
    <lineage>
        <taxon>Eukaryota</taxon>
        <taxon>Fungi</taxon>
        <taxon>Fungi incertae sedis</taxon>
        <taxon>Chytridiomycota</taxon>
        <taxon>Chytridiomycota incertae sedis</taxon>
        <taxon>Chytridiomycetes</taxon>
        <taxon>Rhizophydiales</taxon>
        <taxon>Rhizophydiales incertae sedis</taxon>
        <taxon>Polyrhizophydium</taxon>
    </lineage>
</organism>
<dbReference type="Gene3D" id="3.30.2140.20">
    <property type="match status" value="1"/>
</dbReference>
<dbReference type="InterPro" id="IPR038765">
    <property type="entry name" value="Papain-like_cys_pep_sf"/>
</dbReference>
<comment type="caution">
    <text evidence="2">The sequence shown here is derived from an EMBL/GenBank/DDBJ whole genome shotgun (WGS) entry which is preliminary data.</text>
</comment>
<dbReference type="EMBL" id="JADGIZ020000007">
    <property type="protein sequence ID" value="KAL2918291.1"/>
    <property type="molecule type" value="Genomic_DNA"/>
</dbReference>
<accession>A0ABR4NFJ2</accession>
<dbReference type="SUPFAM" id="SSF54001">
    <property type="entry name" value="Cysteine proteinases"/>
    <property type="match status" value="1"/>
</dbReference>
<dbReference type="InterPro" id="IPR001447">
    <property type="entry name" value="Arylamine_N-AcTrfase"/>
</dbReference>
<protein>
    <recommendedName>
        <fullName evidence="4">Arylamine N-acetyltransferase</fullName>
    </recommendedName>
</protein>
<dbReference type="PANTHER" id="PTHR11786:SF0">
    <property type="entry name" value="ARYLAMINE N-ACETYLTRANSFERASE 4-RELATED"/>
    <property type="match status" value="1"/>
</dbReference>
<evidence type="ECO:0000313" key="2">
    <source>
        <dbReference type="EMBL" id="KAL2918291.1"/>
    </source>
</evidence>
<dbReference type="Proteomes" id="UP001527925">
    <property type="component" value="Unassembled WGS sequence"/>
</dbReference>
<comment type="similarity">
    <text evidence="1">Belongs to the arylamine N-acetyltransferase family.</text>
</comment>
<name>A0ABR4NFJ2_9FUNG</name>
<evidence type="ECO:0000256" key="1">
    <source>
        <dbReference type="ARBA" id="ARBA00006547"/>
    </source>
</evidence>
<gene>
    <name evidence="2" type="ORF">HK105_202218</name>
</gene>
<evidence type="ECO:0008006" key="4">
    <source>
        <dbReference type="Google" id="ProtNLM"/>
    </source>
</evidence>
<sequence length="351" mass="38762">MSALYIKQNPNNPLPLVPAAYPFGPATDAAEAAEIDAALDAVLAQASVSAADVAKDALGAMRRLHTHLITTLPYENLSVYYGSEPPSLRPLALVRKMVGPNGRGGFCVELNALYAMLLLRLGFTVDMRTALVTAGVYPGDPSLADKPNTHLTLLVSVPGRPELGRWMCDIGASDFAPMEPLEFVPNRSPEELAALAPQGGSGGLWFTIRPIDWEDRPAWALWFHRLEKTKSAGRPPSIDVAASEMEPPHIPESDYLPFFVYHDEDVPWLDFERINMRVKQPAFCPPVPFFTQYATLPKPNGDRATLIGSRAKGYTFFVRDILGRTIESEKVPTVEKFEEMLLSRLHIRLPE</sequence>
<proteinExistence type="inferred from homology"/>
<evidence type="ECO:0000313" key="3">
    <source>
        <dbReference type="Proteomes" id="UP001527925"/>
    </source>
</evidence>
<dbReference type="PANTHER" id="PTHR11786">
    <property type="entry name" value="N-HYDROXYARYLAMINE O-ACETYLTRANSFERASE"/>
    <property type="match status" value="1"/>
</dbReference>
<dbReference type="Pfam" id="PF00797">
    <property type="entry name" value="Acetyltransf_2"/>
    <property type="match status" value="1"/>
</dbReference>
<reference evidence="2 3" key="1">
    <citation type="submission" date="2023-09" db="EMBL/GenBank/DDBJ databases">
        <title>Pangenome analysis of Batrachochytrium dendrobatidis and related Chytrids.</title>
        <authorList>
            <person name="Yacoub M.N."/>
            <person name="Stajich J.E."/>
            <person name="James T.Y."/>
        </authorList>
    </citation>
    <scope>NUCLEOTIDE SEQUENCE [LARGE SCALE GENOMIC DNA]</scope>
    <source>
        <strain evidence="2 3">JEL0888</strain>
    </source>
</reference>
<keyword evidence="3" id="KW-1185">Reference proteome</keyword>
<dbReference type="InterPro" id="IPR053710">
    <property type="entry name" value="Arylamine_NAT_domain_sf"/>
</dbReference>